<protein>
    <submittedName>
        <fullName evidence="1">XkdX family protein</fullName>
    </submittedName>
</protein>
<organism evidence="1 2">
    <name type="scientific">Paenisporosarcina macmurdoensis</name>
    <dbReference type="NCBI Taxonomy" id="212659"/>
    <lineage>
        <taxon>Bacteria</taxon>
        <taxon>Bacillati</taxon>
        <taxon>Bacillota</taxon>
        <taxon>Bacilli</taxon>
        <taxon>Bacillales</taxon>
        <taxon>Caryophanaceae</taxon>
        <taxon>Paenisporosarcina</taxon>
    </lineage>
</organism>
<proteinExistence type="predicted"/>
<evidence type="ECO:0000313" key="2">
    <source>
        <dbReference type="Proteomes" id="UP001596170"/>
    </source>
</evidence>
<dbReference type="Pfam" id="PF09693">
    <property type="entry name" value="Phage_XkdX"/>
    <property type="match status" value="1"/>
</dbReference>
<keyword evidence="2" id="KW-1185">Reference proteome</keyword>
<evidence type="ECO:0000313" key="1">
    <source>
        <dbReference type="EMBL" id="MFC6038439.1"/>
    </source>
</evidence>
<gene>
    <name evidence="1" type="ORF">ACFPYN_03120</name>
</gene>
<reference evidence="2" key="1">
    <citation type="journal article" date="2019" name="Int. J. Syst. Evol. Microbiol.">
        <title>The Global Catalogue of Microorganisms (GCM) 10K type strain sequencing project: providing services to taxonomists for standard genome sequencing and annotation.</title>
        <authorList>
            <consortium name="The Broad Institute Genomics Platform"/>
            <consortium name="The Broad Institute Genome Sequencing Center for Infectious Disease"/>
            <person name="Wu L."/>
            <person name="Ma J."/>
        </authorList>
    </citation>
    <scope>NUCLEOTIDE SEQUENCE [LARGE SCALE GENOMIC DNA]</scope>
    <source>
        <strain evidence="2">CCUG 54527</strain>
    </source>
</reference>
<accession>A0ABW1L3W0</accession>
<dbReference type="InterPro" id="IPR010022">
    <property type="entry name" value="XkdX"/>
</dbReference>
<name>A0ABW1L3W0_9BACL</name>
<sequence length="46" mass="5354">MDWYTCIKRFYPKYWTKEMVGDAVVAGKISDVQYEEITGDVYIAVA</sequence>
<dbReference type="RefSeq" id="WP_377732457.1">
    <property type="nucleotide sequence ID" value="NZ_JBHSRI010000002.1"/>
</dbReference>
<dbReference type="EMBL" id="JBHSRI010000002">
    <property type="protein sequence ID" value="MFC6038439.1"/>
    <property type="molecule type" value="Genomic_DNA"/>
</dbReference>
<comment type="caution">
    <text evidence="1">The sequence shown here is derived from an EMBL/GenBank/DDBJ whole genome shotgun (WGS) entry which is preliminary data.</text>
</comment>
<dbReference type="Proteomes" id="UP001596170">
    <property type="component" value="Unassembled WGS sequence"/>
</dbReference>